<evidence type="ECO:0000313" key="9">
    <source>
        <dbReference type="Proteomes" id="UP000257144"/>
    </source>
</evidence>
<keyword evidence="6" id="KW-0472">Membrane</keyword>
<comment type="caution">
    <text evidence="8">The sequence shown here is derived from an EMBL/GenBank/DDBJ whole genome shotgun (WGS) entry which is preliminary data.</text>
</comment>
<reference evidence="8 9" key="1">
    <citation type="submission" date="2018-07" db="EMBL/GenBank/DDBJ databases">
        <title>Bacillus sp. YLB-04 draft genome sequence.</title>
        <authorList>
            <person name="Yu L."/>
            <person name="Tang X."/>
        </authorList>
    </citation>
    <scope>NUCLEOTIDE SEQUENCE [LARGE SCALE GENOMIC DNA]</scope>
    <source>
        <strain evidence="8 9">YLB-04</strain>
    </source>
</reference>
<proteinExistence type="predicted"/>
<evidence type="ECO:0000313" key="8">
    <source>
        <dbReference type="EMBL" id="RDU35828.1"/>
    </source>
</evidence>
<keyword evidence="2" id="KW-1003">Cell membrane</keyword>
<dbReference type="EMBL" id="QNQT01000008">
    <property type="protein sequence ID" value="RDU35828.1"/>
    <property type="molecule type" value="Genomic_DNA"/>
</dbReference>
<dbReference type="PANTHER" id="PTHR43166:SF6">
    <property type="entry name" value="PHOSPHONATES IMPORT ATP-BINDING PROTEIN PHNC"/>
    <property type="match status" value="1"/>
</dbReference>
<dbReference type="Pfam" id="PF00005">
    <property type="entry name" value="ABC_tran"/>
    <property type="match status" value="1"/>
</dbReference>
<dbReference type="OrthoDB" id="9802264at2"/>
<keyword evidence="4 8" id="KW-0067">ATP-binding</keyword>
<dbReference type="PROSITE" id="PS50893">
    <property type="entry name" value="ABC_TRANSPORTER_2"/>
    <property type="match status" value="1"/>
</dbReference>
<evidence type="ECO:0000259" key="7">
    <source>
        <dbReference type="PROSITE" id="PS50893"/>
    </source>
</evidence>
<evidence type="ECO:0000256" key="3">
    <source>
        <dbReference type="ARBA" id="ARBA00022741"/>
    </source>
</evidence>
<dbReference type="AlphaFoldDB" id="A0A3D8GN41"/>
<keyword evidence="9" id="KW-1185">Reference proteome</keyword>
<keyword evidence="1" id="KW-0813">Transport</keyword>
<dbReference type="RefSeq" id="WP_115453203.1">
    <property type="nucleotide sequence ID" value="NZ_QNQT01000008.1"/>
</dbReference>
<dbReference type="GO" id="GO:0005524">
    <property type="term" value="F:ATP binding"/>
    <property type="evidence" value="ECO:0007669"/>
    <property type="project" value="UniProtKB-KW"/>
</dbReference>
<dbReference type="InterPro" id="IPR027417">
    <property type="entry name" value="P-loop_NTPase"/>
</dbReference>
<evidence type="ECO:0000256" key="2">
    <source>
        <dbReference type="ARBA" id="ARBA00022475"/>
    </source>
</evidence>
<gene>
    <name evidence="8" type="ORF">DRW41_16995</name>
</gene>
<keyword evidence="5" id="KW-1278">Translocase</keyword>
<dbReference type="GO" id="GO:0016887">
    <property type="term" value="F:ATP hydrolysis activity"/>
    <property type="evidence" value="ECO:0007669"/>
    <property type="project" value="InterPro"/>
</dbReference>
<organism evidence="8 9">
    <name type="scientific">Neobacillus piezotolerans</name>
    <dbReference type="NCBI Taxonomy" id="2259171"/>
    <lineage>
        <taxon>Bacteria</taxon>
        <taxon>Bacillati</taxon>
        <taxon>Bacillota</taxon>
        <taxon>Bacilli</taxon>
        <taxon>Bacillales</taxon>
        <taxon>Bacillaceae</taxon>
        <taxon>Neobacillus</taxon>
    </lineage>
</organism>
<keyword evidence="3" id="KW-0547">Nucleotide-binding</keyword>
<evidence type="ECO:0000256" key="4">
    <source>
        <dbReference type="ARBA" id="ARBA00022840"/>
    </source>
</evidence>
<dbReference type="SUPFAM" id="SSF52540">
    <property type="entry name" value="P-loop containing nucleoside triphosphate hydrolases"/>
    <property type="match status" value="1"/>
</dbReference>
<dbReference type="InterPro" id="IPR003439">
    <property type="entry name" value="ABC_transporter-like_ATP-bd"/>
</dbReference>
<feature type="domain" description="ABC transporter" evidence="7">
    <location>
        <begin position="7"/>
        <end position="248"/>
    </location>
</feature>
<accession>A0A3D8GN41</accession>
<dbReference type="PANTHER" id="PTHR43166">
    <property type="entry name" value="AMINO ACID IMPORT ATP-BINDING PROTEIN"/>
    <property type="match status" value="1"/>
</dbReference>
<name>A0A3D8GN41_9BACI</name>
<protein>
    <submittedName>
        <fullName evidence="8">Phosphonate ABC transporter ATP-binding protein</fullName>
    </submittedName>
</protein>
<dbReference type="InterPro" id="IPR017871">
    <property type="entry name" value="ABC_transporter-like_CS"/>
</dbReference>
<dbReference type="InterPro" id="IPR050086">
    <property type="entry name" value="MetN_ABC_transporter-like"/>
</dbReference>
<dbReference type="InterPro" id="IPR003593">
    <property type="entry name" value="AAA+_ATPase"/>
</dbReference>
<dbReference type="PROSITE" id="PS00211">
    <property type="entry name" value="ABC_TRANSPORTER_1"/>
    <property type="match status" value="1"/>
</dbReference>
<dbReference type="SMART" id="SM00382">
    <property type="entry name" value="AAA"/>
    <property type="match status" value="1"/>
</dbReference>
<evidence type="ECO:0000256" key="5">
    <source>
        <dbReference type="ARBA" id="ARBA00022967"/>
    </source>
</evidence>
<sequence length="253" mass="27636">MNETTALEAKYITKYFGKKTALSSLSFSIQKGERVALIGPSGAGKTTLLNTIAGIVEPDEGGWVIAGKPRGSYKSGKEFARKVGVIRQHFDLVPQLAVIHNVLAGRLLEWGVAKSLFSLLFPRDKALAVDSLRRVGLADKLYEETGRLSGGEQQRVALARILVQNPEIVLADEPVASLDPARAEDVLNALSSIVEDENQTLIASLHSVDYARKYFTRIIALKDGDIFFDLPTSRVTDSLLGELYKLKEQPLNG</sequence>
<evidence type="ECO:0000256" key="1">
    <source>
        <dbReference type="ARBA" id="ARBA00022448"/>
    </source>
</evidence>
<evidence type="ECO:0000256" key="6">
    <source>
        <dbReference type="ARBA" id="ARBA00023136"/>
    </source>
</evidence>
<dbReference type="Gene3D" id="3.40.50.300">
    <property type="entry name" value="P-loop containing nucleotide triphosphate hydrolases"/>
    <property type="match status" value="1"/>
</dbReference>
<dbReference type="Proteomes" id="UP000257144">
    <property type="component" value="Unassembled WGS sequence"/>
</dbReference>